<keyword evidence="2" id="KW-0378">Hydrolase</keyword>
<dbReference type="OrthoDB" id="9773293at2"/>
<sequence length="294" mass="31870">MSEIKQYTITLPDGRDLDVVEAGIEKGPAVIVHNGTPQSAGLFKEHIEDASEKGLRLISYGRPGYGASTRQPERTVASAAKDTADLATALGIERFATWGISGGGPHALACAALLSDRVVAAACLAGVAPYNAEGLDFLAGMGEDNVEEFGAAIEGEEKLKPYLEEQRTAILSSTPEEMAAHMSNLLSDADKAVFTGSFGEQLAQLFHGSLRTGIYGWFDDDLAFTKDWGFSLSDIKVPLQIWQGEQDLMVPYSHGEWLSKHIPQAESHLNQVDGHLTLYLNRIAEVHAWILKQF</sequence>
<gene>
    <name evidence="2" type="ORF">FCL54_03665</name>
</gene>
<feature type="domain" description="AB hydrolase-1" evidence="1">
    <location>
        <begin position="28"/>
        <end position="278"/>
    </location>
</feature>
<evidence type="ECO:0000259" key="1">
    <source>
        <dbReference type="Pfam" id="PF00561"/>
    </source>
</evidence>
<proteinExistence type="predicted"/>
<dbReference type="Pfam" id="PF00561">
    <property type="entry name" value="Abhydrolase_1"/>
    <property type="match status" value="1"/>
</dbReference>
<protein>
    <submittedName>
        <fullName evidence="2">Alpha/beta hydrolase</fullName>
    </submittedName>
</protein>
<organism evidence="2 3">
    <name type="scientific">Exobacillus caeni</name>
    <dbReference type="NCBI Taxonomy" id="2574798"/>
    <lineage>
        <taxon>Bacteria</taxon>
        <taxon>Bacillati</taxon>
        <taxon>Bacillota</taxon>
        <taxon>Bacilli</taxon>
        <taxon>Bacillales</taxon>
        <taxon>Guptibacillaceae</taxon>
        <taxon>Exobacillus</taxon>
    </lineage>
</organism>
<comment type="caution">
    <text evidence="2">The sequence shown here is derived from an EMBL/GenBank/DDBJ whole genome shotgun (WGS) entry which is preliminary data.</text>
</comment>
<dbReference type="Gene3D" id="3.40.50.1820">
    <property type="entry name" value="alpha/beta hydrolase"/>
    <property type="match status" value="1"/>
</dbReference>
<evidence type="ECO:0000313" key="2">
    <source>
        <dbReference type="EMBL" id="TLS38608.1"/>
    </source>
</evidence>
<dbReference type="Proteomes" id="UP000308230">
    <property type="component" value="Unassembled WGS sequence"/>
</dbReference>
<dbReference type="InterPro" id="IPR029058">
    <property type="entry name" value="AB_hydrolase_fold"/>
</dbReference>
<dbReference type="AlphaFoldDB" id="A0A5R9FAC7"/>
<reference evidence="2 3" key="1">
    <citation type="submission" date="2019-04" db="EMBL/GenBank/DDBJ databases">
        <title>Bacillus caeni sp. nov., a bacterium isolated from mangrove sediment.</title>
        <authorList>
            <person name="Huang H."/>
            <person name="Mo K."/>
            <person name="Hu Y."/>
        </authorList>
    </citation>
    <scope>NUCLEOTIDE SEQUENCE [LARGE SCALE GENOMIC DNA]</scope>
    <source>
        <strain evidence="2 3">HB172195</strain>
    </source>
</reference>
<keyword evidence="3" id="KW-1185">Reference proteome</keyword>
<dbReference type="RefSeq" id="WP_138123331.1">
    <property type="nucleotide sequence ID" value="NZ_SWLG01000002.1"/>
</dbReference>
<dbReference type="SUPFAM" id="SSF53474">
    <property type="entry name" value="alpha/beta-Hydrolases"/>
    <property type="match status" value="1"/>
</dbReference>
<dbReference type="PANTHER" id="PTHR45763:SF46">
    <property type="entry name" value="AB HYDROLASE-1 DOMAIN-CONTAINING PROTEIN"/>
    <property type="match status" value="1"/>
</dbReference>
<dbReference type="InterPro" id="IPR000073">
    <property type="entry name" value="AB_hydrolase_1"/>
</dbReference>
<dbReference type="PANTHER" id="PTHR45763">
    <property type="entry name" value="HYDROLASE, ALPHA/BETA FOLD FAMILY PROTEIN, EXPRESSED-RELATED"/>
    <property type="match status" value="1"/>
</dbReference>
<accession>A0A5R9FAC7</accession>
<dbReference type="GO" id="GO:0016787">
    <property type="term" value="F:hydrolase activity"/>
    <property type="evidence" value="ECO:0007669"/>
    <property type="project" value="UniProtKB-KW"/>
</dbReference>
<dbReference type="EMBL" id="SWLG01000002">
    <property type="protein sequence ID" value="TLS38608.1"/>
    <property type="molecule type" value="Genomic_DNA"/>
</dbReference>
<evidence type="ECO:0000313" key="3">
    <source>
        <dbReference type="Proteomes" id="UP000308230"/>
    </source>
</evidence>
<name>A0A5R9FAC7_9BACL</name>